<accession>A0ABX2NB00</accession>
<evidence type="ECO:0000313" key="1">
    <source>
        <dbReference type="EMBL" id="NVF11869.1"/>
    </source>
</evidence>
<gene>
    <name evidence="1" type="ORF">HV819_07740</name>
</gene>
<dbReference type="Proteomes" id="UP000540919">
    <property type="component" value="Unassembled WGS sequence"/>
</dbReference>
<evidence type="ECO:0000313" key="2">
    <source>
        <dbReference type="Proteomes" id="UP000540919"/>
    </source>
</evidence>
<comment type="caution">
    <text evidence="1">The sequence shown here is derived from an EMBL/GenBank/DDBJ whole genome shotgun (WGS) entry which is preliminary data.</text>
</comment>
<dbReference type="EMBL" id="JABVBA010000007">
    <property type="protein sequence ID" value="NVF11869.1"/>
    <property type="molecule type" value="Genomic_DNA"/>
</dbReference>
<name>A0ABX2NB00_9FIRM</name>
<dbReference type="RefSeq" id="WP_176269917.1">
    <property type="nucleotide sequence ID" value="NZ_JABVBA010000007.1"/>
</dbReference>
<keyword evidence="2" id="KW-1185">Reference proteome</keyword>
<proteinExistence type="predicted"/>
<sequence length="57" mass="6998">MKLKQKSEITDEEVIKNFQDRCNSQTSYGKLTEEDKKEIERRSKKIEEYRKKMNKEK</sequence>
<organism evidence="1 2">
    <name type="scientific">Anaerococcus faecalis</name>
    <dbReference type="NCBI Taxonomy" id="2742993"/>
    <lineage>
        <taxon>Bacteria</taxon>
        <taxon>Bacillati</taxon>
        <taxon>Bacillota</taxon>
        <taxon>Tissierellia</taxon>
        <taxon>Tissierellales</taxon>
        <taxon>Peptoniphilaceae</taxon>
        <taxon>Anaerococcus</taxon>
    </lineage>
</organism>
<protein>
    <submittedName>
        <fullName evidence="1">Uncharacterized protein</fullName>
    </submittedName>
</protein>
<reference evidence="1 2" key="1">
    <citation type="submission" date="2020-06" db="EMBL/GenBank/DDBJ databases">
        <title>Anaerococcus sp. nov., isolated form swine feces.</title>
        <authorList>
            <person name="Yu S."/>
        </authorList>
    </citation>
    <scope>NUCLEOTIDE SEQUENCE [LARGE SCALE GENOMIC DNA]</scope>
    <source>
        <strain evidence="1 2">AGMB00486</strain>
    </source>
</reference>